<dbReference type="Proteomes" id="UP001589607">
    <property type="component" value="Unassembled WGS sequence"/>
</dbReference>
<proteinExistence type="predicted"/>
<dbReference type="EMBL" id="JBHMEY010000033">
    <property type="protein sequence ID" value="MFB9097034.1"/>
    <property type="molecule type" value="Genomic_DNA"/>
</dbReference>
<evidence type="ECO:0000256" key="1">
    <source>
        <dbReference type="SAM" id="Phobius"/>
    </source>
</evidence>
<keyword evidence="1" id="KW-0472">Membrane</keyword>
<gene>
    <name evidence="2" type="ORF">ACFFVF_10940</name>
</gene>
<accession>A0ABV5GP08</accession>
<feature type="transmembrane region" description="Helical" evidence="1">
    <location>
        <begin position="149"/>
        <end position="169"/>
    </location>
</feature>
<keyword evidence="3" id="KW-1185">Reference proteome</keyword>
<keyword evidence="1" id="KW-0812">Transmembrane</keyword>
<keyword evidence="1" id="KW-1133">Transmembrane helix</keyword>
<sequence>MEFVTYRKYPNQQSAAYVANLLKKNDIANEFIENKSTLDSSFSSVLLNEFEVKIAQEDFIKADEIILLDTEEYLKKLPQDYYLFSFSNEELKEIIEKKDEWNDLDYALAINLLKNRGIEITKEEILEAKNKRVEELRKPDRSSSKWIDMGYVFAIFGGFFGFVIGYLLLTQKKNTSER</sequence>
<dbReference type="RefSeq" id="WP_236456566.1">
    <property type="nucleotide sequence ID" value="NZ_CBCSGE010000021.1"/>
</dbReference>
<evidence type="ECO:0000313" key="2">
    <source>
        <dbReference type="EMBL" id="MFB9097034.1"/>
    </source>
</evidence>
<evidence type="ECO:0000313" key="3">
    <source>
        <dbReference type="Proteomes" id="UP001589607"/>
    </source>
</evidence>
<protein>
    <recommendedName>
        <fullName evidence="4">DUF2007 domain-containing protein</fullName>
    </recommendedName>
</protein>
<evidence type="ECO:0008006" key="4">
    <source>
        <dbReference type="Google" id="ProtNLM"/>
    </source>
</evidence>
<organism evidence="2 3">
    <name type="scientific">Flavobacterium jumunjinense</name>
    <dbReference type="NCBI Taxonomy" id="998845"/>
    <lineage>
        <taxon>Bacteria</taxon>
        <taxon>Pseudomonadati</taxon>
        <taxon>Bacteroidota</taxon>
        <taxon>Flavobacteriia</taxon>
        <taxon>Flavobacteriales</taxon>
        <taxon>Flavobacteriaceae</taxon>
        <taxon>Flavobacterium</taxon>
    </lineage>
</organism>
<comment type="caution">
    <text evidence="2">The sequence shown here is derived from an EMBL/GenBank/DDBJ whole genome shotgun (WGS) entry which is preliminary data.</text>
</comment>
<reference evidence="2 3" key="1">
    <citation type="submission" date="2024-09" db="EMBL/GenBank/DDBJ databases">
        <authorList>
            <person name="Sun Q."/>
            <person name="Mori K."/>
        </authorList>
    </citation>
    <scope>NUCLEOTIDE SEQUENCE [LARGE SCALE GENOMIC DNA]</scope>
    <source>
        <strain evidence="2 3">CECT 7955</strain>
    </source>
</reference>
<name>A0ABV5GP08_9FLAO</name>